<evidence type="ECO:0000313" key="5">
    <source>
        <dbReference type="EMBL" id="NWZ93351.1"/>
    </source>
</evidence>
<dbReference type="InterPro" id="IPR033704">
    <property type="entry name" value="dUTPase_trimeric"/>
</dbReference>
<evidence type="ECO:0000256" key="2">
    <source>
        <dbReference type="ARBA" id="ARBA00022750"/>
    </source>
</evidence>
<evidence type="ECO:0000259" key="4">
    <source>
        <dbReference type="PROSITE" id="PS50175"/>
    </source>
</evidence>
<dbReference type="InterPro" id="IPR001969">
    <property type="entry name" value="Aspartic_peptidase_AS"/>
</dbReference>
<dbReference type="PROSITE" id="PS00141">
    <property type="entry name" value="ASP_PROTEASE"/>
    <property type="match status" value="1"/>
</dbReference>
<dbReference type="InterPro" id="IPR034170">
    <property type="entry name" value="Retropepsin-like_cat_dom"/>
</dbReference>
<dbReference type="PROSITE" id="PS50175">
    <property type="entry name" value="ASP_PROT_RETROV"/>
    <property type="match status" value="1"/>
</dbReference>
<gene>
    <name evidence="5" type="primary">Ervk9_2</name>
    <name evidence="5" type="ORF">NESACU_R11607</name>
</gene>
<dbReference type="Pfam" id="PF00077">
    <property type="entry name" value="RVP"/>
    <property type="match status" value="1"/>
</dbReference>
<dbReference type="GO" id="GO:0004190">
    <property type="term" value="F:aspartic-type endopeptidase activity"/>
    <property type="evidence" value="ECO:0007669"/>
    <property type="project" value="UniProtKB-KW"/>
</dbReference>
<dbReference type="PANTHER" id="PTHR19422:SF123">
    <property type="entry name" value="RT1 CLASS I, LOCUS CE15"/>
    <property type="match status" value="1"/>
</dbReference>
<dbReference type="InterPro" id="IPR029054">
    <property type="entry name" value="dUTPase-like"/>
</dbReference>
<evidence type="ECO:0000313" key="6">
    <source>
        <dbReference type="Proteomes" id="UP000549091"/>
    </source>
</evidence>
<dbReference type="CDD" id="cd05482">
    <property type="entry name" value="HIV_retropepsin_like"/>
    <property type="match status" value="1"/>
</dbReference>
<dbReference type="EMBL" id="VZSU01000684">
    <property type="protein sequence ID" value="NWZ93351.1"/>
    <property type="molecule type" value="Genomic_DNA"/>
</dbReference>
<dbReference type="InterPro" id="IPR018061">
    <property type="entry name" value="Retropepsins"/>
</dbReference>
<accession>A0A7K7RP28</accession>
<feature type="non-terminal residue" evidence="5">
    <location>
        <position position="268"/>
    </location>
</feature>
<comment type="caution">
    <text evidence="5">The sequence shown here is derived from an EMBL/GenBank/DDBJ whole genome shotgun (WGS) entry which is preliminary data.</text>
</comment>
<keyword evidence="6" id="KW-1185">Reference proteome</keyword>
<reference evidence="5 6" key="1">
    <citation type="submission" date="2019-09" db="EMBL/GenBank/DDBJ databases">
        <title>Bird 10,000 Genomes (B10K) Project - Family phase.</title>
        <authorList>
            <person name="Zhang G."/>
        </authorList>
    </citation>
    <scope>NUCLEOTIDE SEQUENCE [LARGE SCALE GENOMIC DNA]</scope>
    <source>
        <strain evidence="5">OUT-0053</strain>
        <tissue evidence="5">Muscle</tissue>
    </source>
</reference>
<keyword evidence="1" id="KW-0645">Protease</keyword>
<evidence type="ECO:0000256" key="1">
    <source>
        <dbReference type="ARBA" id="ARBA00022670"/>
    </source>
</evidence>
<proteinExistence type="predicted"/>
<dbReference type="SUPFAM" id="SSF50630">
    <property type="entry name" value="Acid proteases"/>
    <property type="match status" value="1"/>
</dbReference>
<dbReference type="GO" id="GO:0006508">
    <property type="term" value="P:proteolysis"/>
    <property type="evidence" value="ECO:0007669"/>
    <property type="project" value="UniProtKB-KW"/>
</dbReference>
<dbReference type="InterPro" id="IPR001995">
    <property type="entry name" value="Peptidase_A2_cat"/>
</dbReference>
<dbReference type="Gene3D" id="2.70.40.10">
    <property type="match status" value="1"/>
</dbReference>
<feature type="domain" description="Peptidase A2" evidence="4">
    <location>
        <begin position="184"/>
        <end position="260"/>
    </location>
</feature>
<dbReference type="Pfam" id="PF00692">
    <property type="entry name" value="dUTPase"/>
    <property type="match status" value="1"/>
</dbReference>
<organism evidence="5 6">
    <name type="scientific">Nesospiza acunhae</name>
    <dbReference type="NCBI Taxonomy" id="381881"/>
    <lineage>
        <taxon>Eukaryota</taxon>
        <taxon>Metazoa</taxon>
        <taxon>Chordata</taxon>
        <taxon>Craniata</taxon>
        <taxon>Vertebrata</taxon>
        <taxon>Euteleostomi</taxon>
        <taxon>Archelosauria</taxon>
        <taxon>Archosauria</taxon>
        <taxon>Dinosauria</taxon>
        <taxon>Saurischia</taxon>
        <taxon>Theropoda</taxon>
        <taxon>Coelurosauria</taxon>
        <taxon>Aves</taxon>
        <taxon>Neognathae</taxon>
        <taxon>Neoaves</taxon>
        <taxon>Telluraves</taxon>
        <taxon>Australaves</taxon>
        <taxon>Passeriformes</taxon>
        <taxon>Thraupidae</taxon>
        <taxon>Nesospiza</taxon>
    </lineage>
</organism>
<evidence type="ECO:0000256" key="3">
    <source>
        <dbReference type="ARBA" id="ARBA00022801"/>
    </source>
</evidence>
<dbReference type="PANTHER" id="PTHR19422">
    <property type="entry name" value="GAG RETROVIRAL POLYPROTEIN"/>
    <property type="match status" value="1"/>
</dbReference>
<name>A0A7K7RP28_9PASS</name>
<dbReference type="AlphaFoldDB" id="A0A7K7RP28"/>
<keyword evidence="3" id="KW-0378">Hydrolase</keyword>
<dbReference type="SUPFAM" id="SSF51283">
    <property type="entry name" value="dUTPase-like"/>
    <property type="match status" value="1"/>
</dbReference>
<feature type="non-terminal residue" evidence="5">
    <location>
        <position position="1"/>
    </location>
</feature>
<protein>
    <submittedName>
        <fullName evidence="5">POK9 protein</fullName>
    </submittedName>
</protein>
<dbReference type="CDD" id="cd07557">
    <property type="entry name" value="trimeric_dUTPase"/>
    <property type="match status" value="1"/>
</dbReference>
<dbReference type="InterPro" id="IPR036157">
    <property type="entry name" value="dUTPase-like_sf"/>
</dbReference>
<dbReference type="Gene3D" id="2.40.70.10">
    <property type="entry name" value="Acid Proteases"/>
    <property type="match status" value="1"/>
</dbReference>
<dbReference type="InterPro" id="IPR021109">
    <property type="entry name" value="Peptidase_aspartic_dom_sf"/>
</dbReference>
<dbReference type="Proteomes" id="UP000549091">
    <property type="component" value="Unassembled WGS sequence"/>
</dbReference>
<sequence length="268" mass="28613">QYFRMSPAVGKLVTERVRPRPDTSCRSNSSTISCLQPATAGSLGLDLAAAVDVTLMTSHPVKIPTGVHGPLQIQDYNYGALLLGRSSVSIMGLFVLPGVIDADFTGEIQIMAYTPFPPLTVKKGQRIAQLIPLPQLTSMIPPSCAQSRGDKGFGSSGIACLTMDLHTRPKKQVQLSYKDQTIVLWGLLDTGADTSIVAPEYWPKQWPCAPTTSTITGVGGFTLAQKTPPICLTLDNQQITTVLSIVSLPPTVQCLIGRDVLAQLGVVL</sequence>
<keyword evidence="2" id="KW-0064">Aspartyl protease</keyword>
<dbReference type="InterPro" id="IPR051592">
    <property type="entry name" value="HERV-K_Pro_peptidase_A2"/>
</dbReference>